<dbReference type="AlphaFoldDB" id="A0A183TFH5"/>
<gene>
    <name evidence="1" type="ORF">SSLN_LOCUS15223</name>
</gene>
<sequence>MPYSKEFTVYSNRLKLEYPVEENADHLEMLASPSQQKDTQLVQHYLEVPLEGGYARPEVFNDEQQDGKKLFEVPPEGGFAI</sequence>
<evidence type="ECO:0000313" key="1">
    <source>
        <dbReference type="EMBL" id="VDM01609.1"/>
    </source>
</evidence>
<protein>
    <submittedName>
        <fullName evidence="3">Alpha-xylosidase</fullName>
    </submittedName>
</protein>
<keyword evidence="2" id="KW-1185">Reference proteome</keyword>
<evidence type="ECO:0000313" key="3">
    <source>
        <dbReference type="WBParaSite" id="SSLN_0001579101-mRNA-1"/>
    </source>
</evidence>
<reference evidence="1 2" key="2">
    <citation type="submission" date="2018-11" db="EMBL/GenBank/DDBJ databases">
        <authorList>
            <consortium name="Pathogen Informatics"/>
        </authorList>
    </citation>
    <scope>NUCLEOTIDE SEQUENCE [LARGE SCALE GENOMIC DNA]</scope>
    <source>
        <strain evidence="1 2">NST_G2</strain>
    </source>
</reference>
<reference evidence="3" key="1">
    <citation type="submission" date="2016-06" db="UniProtKB">
        <authorList>
            <consortium name="WormBaseParasite"/>
        </authorList>
    </citation>
    <scope>IDENTIFICATION</scope>
</reference>
<evidence type="ECO:0000313" key="2">
    <source>
        <dbReference type="Proteomes" id="UP000275846"/>
    </source>
</evidence>
<name>A0A183TFH5_SCHSO</name>
<dbReference type="WBParaSite" id="SSLN_0001579101-mRNA-1">
    <property type="protein sequence ID" value="SSLN_0001579101-mRNA-1"/>
    <property type="gene ID" value="SSLN_0001579101"/>
</dbReference>
<dbReference type="EMBL" id="UYSU01039705">
    <property type="protein sequence ID" value="VDM01609.1"/>
    <property type="molecule type" value="Genomic_DNA"/>
</dbReference>
<organism evidence="3">
    <name type="scientific">Schistocephalus solidus</name>
    <name type="common">Tapeworm</name>
    <dbReference type="NCBI Taxonomy" id="70667"/>
    <lineage>
        <taxon>Eukaryota</taxon>
        <taxon>Metazoa</taxon>
        <taxon>Spiralia</taxon>
        <taxon>Lophotrochozoa</taxon>
        <taxon>Platyhelminthes</taxon>
        <taxon>Cestoda</taxon>
        <taxon>Eucestoda</taxon>
        <taxon>Diphyllobothriidea</taxon>
        <taxon>Diphyllobothriidae</taxon>
        <taxon>Schistocephalus</taxon>
    </lineage>
</organism>
<accession>A0A183TFH5</accession>
<proteinExistence type="predicted"/>
<dbReference type="Proteomes" id="UP000275846">
    <property type="component" value="Unassembled WGS sequence"/>
</dbReference>